<gene>
    <name evidence="6" type="ORF">AALO_G00174280</name>
</gene>
<dbReference type="InterPro" id="IPR043136">
    <property type="entry name" value="B30.2/SPRY_sf"/>
</dbReference>
<dbReference type="AlphaFoldDB" id="A0AAV6GAR3"/>
<dbReference type="GO" id="GO:0070086">
    <property type="term" value="P:ubiquitin-dependent endocytosis"/>
    <property type="evidence" value="ECO:0007669"/>
    <property type="project" value="TreeGrafter"/>
</dbReference>
<dbReference type="FunFam" id="2.60.120.920:FF:000005">
    <property type="entry name" value="Putative E3 ubiquitin-protein ligase NEURL1B"/>
    <property type="match status" value="1"/>
</dbReference>
<proteinExistence type="predicted"/>
<organism evidence="6 7">
    <name type="scientific">Alosa alosa</name>
    <name type="common">allis shad</name>
    <dbReference type="NCBI Taxonomy" id="278164"/>
    <lineage>
        <taxon>Eukaryota</taxon>
        <taxon>Metazoa</taxon>
        <taxon>Chordata</taxon>
        <taxon>Craniata</taxon>
        <taxon>Vertebrata</taxon>
        <taxon>Euteleostomi</taxon>
        <taxon>Actinopterygii</taxon>
        <taxon>Neopterygii</taxon>
        <taxon>Teleostei</taxon>
        <taxon>Clupei</taxon>
        <taxon>Clupeiformes</taxon>
        <taxon>Clupeoidei</taxon>
        <taxon>Clupeidae</taxon>
        <taxon>Alosa</taxon>
    </lineage>
</organism>
<accession>A0AAV6GAR3</accession>
<keyword evidence="3" id="KW-0863">Zinc-finger</keyword>
<name>A0AAV6GAR3_9TELE</name>
<evidence type="ECO:0000256" key="3">
    <source>
        <dbReference type="ARBA" id="ARBA00022771"/>
    </source>
</evidence>
<feature type="domain" description="NHR" evidence="5">
    <location>
        <begin position="22"/>
        <end position="176"/>
    </location>
</feature>
<evidence type="ECO:0000259" key="5">
    <source>
        <dbReference type="PROSITE" id="PS51065"/>
    </source>
</evidence>
<dbReference type="PANTHER" id="PTHR12429:SF36">
    <property type="entry name" value="E3 UBIQUITIN-PROTEIN LIGASE NEURL3"/>
    <property type="match status" value="1"/>
</dbReference>
<protein>
    <recommendedName>
        <fullName evidence="5">NHR domain-containing protein</fullName>
    </recommendedName>
</protein>
<evidence type="ECO:0000256" key="2">
    <source>
        <dbReference type="ARBA" id="ARBA00022737"/>
    </source>
</evidence>
<dbReference type="Pfam" id="PF07177">
    <property type="entry name" value="Neuralized"/>
    <property type="match status" value="1"/>
</dbReference>
<dbReference type="InterPro" id="IPR037962">
    <property type="entry name" value="Neuralized"/>
</dbReference>
<reference evidence="6" key="1">
    <citation type="submission" date="2020-10" db="EMBL/GenBank/DDBJ databases">
        <title>Chromosome-scale genome assembly of the Allis shad, Alosa alosa.</title>
        <authorList>
            <person name="Margot Z."/>
            <person name="Christophe K."/>
            <person name="Cabau C."/>
            <person name="Louis A."/>
            <person name="Berthelot C."/>
            <person name="Parey E."/>
            <person name="Roest Crollius H."/>
            <person name="Montfort J."/>
            <person name="Robinson-Rechavi M."/>
            <person name="Bucao C."/>
            <person name="Bouchez O."/>
            <person name="Gislard M."/>
            <person name="Lluch J."/>
            <person name="Milhes M."/>
            <person name="Lampietro C."/>
            <person name="Lopez Roques C."/>
            <person name="Donnadieu C."/>
            <person name="Braasch I."/>
            <person name="Desvignes T."/>
            <person name="Postlethwait J."/>
            <person name="Bobe J."/>
            <person name="Guiguen Y."/>
        </authorList>
    </citation>
    <scope>NUCLEOTIDE SEQUENCE</scope>
    <source>
        <strain evidence="6">M-15738</strain>
        <tissue evidence="6">Blood</tissue>
    </source>
</reference>
<keyword evidence="4" id="KW-0862">Zinc</keyword>
<dbReference type="PANTHER" id="PTHR12429">
    <property type="entry name" value="NEURALIZED"/>
    <property type="match status" value="1"/>
</dbReference>
<evidence type="ECO:0000313" key="6">
    <source>
        <dbReference type="EMBL" id="KAG5270961.1"/>
    </source>
</evidence>
<dbReference type="GO" id="GO:0061630">
    <property type="term" value="F:ubiquitin protein ligase activity"/>
    <property type="evidence" value="ECO:0007669"/>
    <property type="project" value="TreeGrafter"/>
</dbReference>
<evidence type="ECO:0000256" key="4">
    <source>
        <dbReference type="ARBA" id="ARBA00022833"/>
    </source>
</evidence>
<dbReference type="InterPro" id="IPR006573">
    <property type="entry name" value="NHR_dom"/>
</dbReference>
<keyword evidence="2" id="KW-0677">Repeat</keyword>
<dbReference type="GO" id="GO:0005769">
    <property type="term" value="C:early endosome"/>
    <property type="evidence" value="ECO:0007669"/>
    <property type="project" value="TreeGrafter"/>
</dbReference>
<keyword evidence="7" id="KW-1185">Reference proteome</keyword>
<dbReference type="SMART" id="SM00588">
    <property type="entry name" value="NEUZ"/>
    <property type="match status" value="1"/>
</dbReference>
<dbReference type="PROSITE" id="PS51065">
    <property type="entry name" value="NHR"/>
    <property type="match status" value="1"/>
</dbReference>
<comment type="caution">
    <text evidence="6">The sequence shown here is derived from an EMBL/GenBank/DDBJ whole genome shotgun (WGS) entry which is preliminary data.</text>
</comment>
<keyword evidence="1" id="KW-0479">Metal-binding</keyword>
<sequence>MTNNVNERTKDPHVCGLTCLGPLTFHPGAVGKKITLSHGNCRASRDLETFRDGLVFSSRPVKPREKVQFRVERSLLAWEGGVRVGFTNVCPTTAGPLPPLACPDLTDKPGYWALPVPQRDCPPGTMVSFWMDSTGLLCYKTPAETFCNQTDLDLSRPLWAIIDVYGQSTTVLLLGSVRRLNRFIKTSSCPIPRSTFECGYEDTPPELKKRKAIAERKLKQHQEDQSYNNNSQRTGCSKQDLCAVCLDRGSSSGPSVDIAACASPVLTGCLRNSHVSTVSADYLELSKSWMWSCRGYT</sequence>
<dbReference type="Gene3D" id="2.60.120.920">
    <property type="match status" value="1"/>
</dbReference>
<evidence type="ECO:0000313" key="7">
    <source>
        <dbReference type="Proteomes" id="UP000823561"/>
    </source>
</evidence>
<dbReference type="Proteomes" id="UP000823561">
    <property type="component" value="Chromosome 13"/>
</dbReference>
<evidence type="ECO:0000256" key="1">
    <source>
        <dbReference type="ARBA" id="ARBA00022723"/>
    </source>
</evidence>
<dbReference type="GO" id="GO:0008270">
    <property type="term" value="F:zinc ion binding"/>
    <property type="evidence" value="ECO:0007669"/>
    <property type="project" value="UniProtKB-KW"/>
</dbReference>
<dbReference type="EMBL" id="JADWDJ010000013">
    <property type="protein sequence ID" value="KAG5270961.1"/>
    <property type="molecule type" value="Genomic_DNA"/>
</dbReference>